<evidence type="ECO:0000313" key="5">
    <source>
        <dbReference type="EMBL" id="RYC03822.1"/>
    </source>
</evidence>
<dbReference type="Gene3D" id="1.10.10.10">
    <property type="entry name" value="Winged helix-like DNA-binding domain superfamily/Winged helix DNA-binding domain"/>
    <property type="match status" value="1"/>
</dbReference>
<dbReference type="PROSITE" id="PS50043">
    <property type="entry name" value="HTH_LUXR_2"/>
    <property type="match status" value="1"/>
</dbReference>
<dbReference type="AlphaFoldDB" id="A0A4Q2SFC8"/>
<comment type="caution">
    <text evidence="5">The sequence shown here is derived from an EMBL/GenBank/DDBJ whole genome shotgun (WGS) entry which is preliminary data.</text>
</comment>
<evidence type="ECO:0000313" key="6">
    <source>
        <dbReference type="Proteomes" id="UP000291101"/>
    </source>
</evidence>
<keyword evidence="2" id="KW-0238">DNA-binding</keyword>
<reference evidence="5 6" key="1">
    <citation type="submission" date="2019-01" db="EMBL/GenBank/DDBJ databases">
        <title>Novel species of Nocardioides.</title>
        <authorList>
            <person name="Liu Q."/>
            <person name="X Y.-H."/>
        </authorList>
    </citation>
    <scope>NUCLEOTIDE SEQUENCE [LARGE SCALE GENOMIC DNA]</scope>
    <source>
        <strain evidence="5 6">HLT2-9</strain>
    </source>
</reference>
<organism evidence="5 6">
    <name type="scientific">Nocardioides zhouii</name>
    <dbReference type="NCBI Taxonomy" id="1168729"/>
    <lineage>
        <taxon>Bacteria</taxon>
        <taxon>Bacillati</taxon>
        <taxon>Actinomycetota</taxon>
        <taxon>Actinomycetes</taxon>
        <taxon>Propionibacteriales</taxon>
        <taxon>Nocardioidaceae</taxon>
        <taxon>Nocardioides</taxon>
    </lineage>
</organism>
<dbReference type="OrthoDB" id="3178272at2"/>
<dbReference type="PANTHER" id="PTHR44688">
    <property type="entry name" value="DNA-BINDING TRANSCRIPTIONAL ACTIVATOR DEVR_DOSR"/>
    <property type="match status" value="1"/>
</dbReference>
<dbReference type="Pfam" id="PF00196">
    <property type="entry name" value="GerE"/>
    <property type="match status" value="1"/>
</dbReference>
<accession>A0A4Q2SFC8</accession>
<dbReference type="EMBL" id="SDWV01000034">
    <property type="protein sequence ID" value="RYC03822.1"/>
    <property type="molecule type" value="Genomic_DNA"/>
</dbReference>
<dbReference type="GO" id="GO:0003677">
    <property type="term" value="F:DNA binding"/>
    <property type="evidence" value="ECO:0007669"/>
    <property type="project" value="UniProtKB-KW"/>
</dbReference>
<feature type="domain" description="HTH luxR-type" evidence="4">
    <location>
        <begin position="174"/>
        <end position="239"/>
    </location>
</feature>
<dbReference type="PROSITE" id="PS00622">
    <property type="entry name" value="HTH_LUXR_1"/>
    <property type="match status" value="1"/>
</dbReference>
<dbReference type="Proteomes" id="UP000291101">
    <property type="component" value="Unassembled WGS sequence"/>
</dbReference>
<dbReference type="InterPro" id="IPR036388">
    <property type="entry name" value="WH-like_DNA-bd_sf"/>
</dbReference>
<dbReference type="GO" id="GO:0006355">
    <property type="term" value="P:regulation of DNA-templated transcription"/>
    <property type="evidence" value="ECO:0007669"/>
    <property type="project" value="InterPro"/>
</dbReference>
<name>A0A4Q2SFC8_9ACTN</name>
<dbReference type="PANTHER" id="PTHR44688:SF16">
    <property type="entry name" value="DNA-BINDING TRANSCRIPTIONAL ACTIVATOR DEVR_DOSR"/>
    <property type="match status" value="1"/>
</dbReference>
<evidence type="ECO:0000256" key="1">
    <source>
        <dbReference type="ARBA" id="ARBA00023015"/>
    </source>
</evidence>
<dbReference type="CDD" id="cd06170">
    <property type="entry name" value="LuxR_C_like"/>
    <property type="match status" value="1"/>
</dbReference>
<evidence type="ECO:0000259" key="4">
    <source>
        <dbReference type="PROSITE" id="PS50043"/>
    </source>
</evidence>
<sequence>MVHATGLLEALVDVFAESVRALDDDRSTHEVMCRGVAVAIGATVSAFVRLNAPTQRCTVTCWYQYEHAMALRFVTNEPMTDERVHPGDAGAGARMWHQSLAFGILKDLLGQVEYAELPLGMHPTETRLAVFARPDRFSHDDFELLRFCAGPLGAVDRHLHLLDDGRTAPAERSGQADSAGLTRRELEVLALLSQGLMARSIGLSLGVSPRTVNKHLGNVYRKLDAHDRLVAVKKAQDFGILPAGIR</sequence>
<evidence type="ECO:0000256" key="2">
    <source>
        <dbReference type="ARBA" id="ARBA00023125"/>
    </source>
</evidence>
<keyword evidence="6" id="KW-1185">Reference proteome</keyword>
<keyword evidence="3" id="KW-0804">Transcription</keyword>
<dbReference type="PRINTS" id="PR00038">
    <property type="entry name" value="HTHLUXR"/>
</dbReference>
<protein>
    <submittedName>
        <fullName evidence="5">LuxR family transcriptional regulator</fullName>
    </submittedName>
</protein>
<dbReference type="SMART" id="SM00421">
    <property type="entry name" value="HTH_LUXR"/>
    <property type="match status" value="1"/>
</dbReference>
<evidence type="ECO:0000256" key="3">
    <source>
        <dbReference type="ARBA" id="ARBA00023163"/>
    </source>
</evidence>
<dbReference type="SUPFAM" id="SSF46894">
    <property type="entry name" value="C-terminal effector domain of the bipartite response regulators"/>
    <property type="match status" value="1"/>
</dbReference>
<proteinExistence type="predicted"/>
<dbReference type="RefSeq" id="WP_129428961.1">
    <property type="nucleotide sequence ID" value="NZ_SDWV01000034.1"/>
</dbReference>
<dbReference type="InterPro" id="IPR000792">
    <property type="entry name" value="Tscrpt_reg_LuxR_C"/>
</dbReference>
<gene>
    <name evidence="5" type="ORF">EUA94_21480</name>
</gene>
<keyword evidence="1" id="KW-0805">Transcription regulation</keyword>
<dbReference type="InterPro" id="IPR016032">
    <property type="entry name" value="Sig_transdc_resp-reg_C-effctor"/>
</dbReference>